<feature type="compositionally biased region" description="Acidic residues" evidence="2">
    <location>
        <begin position="667"/>
        <end position="695"/>
    </location>
</feature>
<evidence type="ECO:0000256" key="2">
    <source>
        <dbReference type="SAM" id="MobiDB-lite"/>
    </source>
</evidence>
<accession>A0AA40EUZ1</accession>
<feature type="region of interest" description="Disordered" evidence="2">
    <location>
        <begin position="1"/>
        <end position="65"/>
    </location>
</feature>
<keyword evidence="3" id="KW-0648">Protein biosynthesis</keyword>
<comment type="similarity">
    <text evidence="1">Belongs to the RRN3 family.</text>
</comment>
<keyword evidence="3" id="KW-0396">Initiation factor</keyword>
<dbReference type="AlphaFoldDB" id="A0AA40EUZ1"/>
<dbReference type="PANTHER" id="PTHR12790:SF0">
    <property type="entry name" value="RNA POLYMERASE I-SPECIFIC TRANSCRIPTION INITIATION FACTOR RRN3-RELATED"/>
    <property type="match status" value="1"/>
</dbReference>
<comment type="caution">
    <text evidence="3">The sequence shown here is derived from an EMBL/GenBank/DDBJ whole genome shotgun (WGS) entry which is preliminary data.</text>
</comment>
<dbReference type="GO" id="GO:0003743">
    <property type="term" value="F:translation initiation factor activity"/>
    <property type="evidence" value="ECO:0007669"/>
    <property type="project" value="UniProtKB-KW"/>
</dbReference>
<dbReference type="InterPro" id="IPR007991">
    <property type="entry name" value="RNA_pol_I_trans_ini_fac_RRN3"/>
</dbReference>
<dbReference type="GO" id="GO:0005634">
    <property type="term" value="C:nucleus"/>
    <property type="evidence" value="ECO:0007669"/>
    <property type="project" value="TreeGrafter"/>
</dbReference>
<dbReference type="GO" id="GO:0001042">
    <property type="term" value="F:RNA polymerase I core binding"/>
    <property type="evidence" value="ECO:0007669"/>
    <property type="project" value="TreeGrafter"/>
</dbReference>
<feature type="compositionally biased region" description="Polar residues" evidence="2">
    <location>
        <begin position="1"/>
        <end position="11"/>
    </location>
</feature>
<proteinExistence type="inferred from homology"/>
<protein>
    <submittedName>
        <fullName evidence="3">RNA polymerase I-specific transcription initiation factor RRN3-domain-containing protein</fullName>
    </submittedName>
</protein>
<evidence type="ECO:0000313" key="4">
    <source>
        <dbReference type="Proteomes" id="UP001172155"/>
    </source>
</evidence>
<feature type="compositionally biased region" description="Acidic residues" evidence="2">
    <location>
        <begin position="330"/>
        <end position="351"/>
    </location>
</feature>
<dbReference type="GO" id="GO:0006361">
    <property type="term" value="P:transcription initiation at RNA polymerase I promoter"/>
    <property type="evidence" value="ECO:0007669"/>
    <property type="project" value="InterPro"/>
</dbReference>
<keyword evidence="4" id="KW-1185">Reference proteome</keyword>
<dbReference type="Pfam" id="PF05327">
    <property type="entry name" value="RRN3"/>
    <property type="match status" value="1"/>
</dbReference>
<feature type="region of interest" description="Disordered" evidence="2">
    <location>
        <begin position="667"/>
        <end position="712"/>
    </location>
</feature>
<evidence type="ECO:0000313" key="3">
    <source>
        <dbReference type="EMBL" id="KAK0746044.1"/>
    </source>
</evidence>
<dbReference type="Proteomes" id="UP001172155">
    <property type="component" value="Unassembled WGS sequence"/>
</dbReference>
<feature type="compositionally biased region" description="Acidic residues" evidence="2">
    <location>
        <begin position="703"/>
        <end position="712"/>
    </location>
</feature>
<dbReference type="EMBL" id="JAUKUD010000004">
    <property type="protein sequence ID" value="KAK0746044.1"/>
    <property type="molecule type" value="Genomic_DNA"/>
</dbReference>
<dbReference type="PANTHER" id="PTHR12790">
    <property type="entry name" value="TRANSCRIPTION INITIATION FACTOR IA RRN3"/>
    <property type="match status" value="1"/>
</dbReference>
<feature type="compositionally biased region" description="Polar residues" evidence="2">
    <location>
        <begin position="20"/>
        <end position="29"/>
    </location>
</feature>
<organism evidence="3 4">
    <name type="scientific">Schizothecium vesticola</name>
    <dbReference type="NCBI Taxonomy" id="314040"/>
    <lineage>
        <taxon>Eukaryota</taxon>
        <taxon>Fungi</taxon>
        <taxon>Dikarya</taxon>
        <taxon>Ascomycota</taxon>
        <taxon>Pezizomycotina</taxon>
        <taxon>Sordariomycetes</taxon>
        <taxon>Sordariomycetidae</taxon>
        <taxon>Sordariales</taxon>
        <taxon>Schizotheciaceae</taxon>
        <taxon>Schizothecium</taxon>
    </lineage>
</organism>
<sequence length="712" mass="80471">MAASTPLTQMTPRARPIFPPSSTDASSTIRPILRKPGGSILGVRKRSLDDDGGRDDDDTAMPLSSPIKKRKTVMFNENLNVVKRIGGSKTVDEAKRDIMLALDGHDRHDSEDYDRIKELFAPQSRRGSGALDGMEGDDETEDALAYVVALTGLAKRVDRKYPGLVKSVLRCAWLERDDNFARAYIQLMAALSTAHGSIFAQVLSMMVDKFAKAPPARVPGFALVSSETKKERLHLGLRYLLELFPAGGRIVLNLVESKFPYTEEPKAAHMMYIDHLLQLKNDRPDLERDIMELILSRLVKLDVEMTLDLENEGDDTTRAVMRQMAAAERLDDDGESDADSVASDDNDEDDEETRRVTLIKSKLETMDATMDLLFSIYTPIFETPDSEAALATFQDLLSDFSNVILPNLKSRHTQYLLFKFAMKSHRLMDLFIGTLFNLAFESNRSPAVKQAAVGYLASFTARGAQLSSEQVQTIAETFLNYIDHYRATHASCRGPDVRRYGQYYAYFQGLLYIFCFRWRDLIDRESAPASLDWEDTASFIGLDLPWVPWLKTRLQANIASKLNPLKCCSPIIVEEFARLSHHLRLLYIYPQIEKNKNVQLSQFFTNSYATGGALRDSGVAYDDEKWTHLEACFPFDPFQLPVSKRWLDLDKTYISWQRFAILDRDDDTDAEVETDAEIDDETGDEGEDSEDEDDDKVSIQEDTTTDEGGNEM</sequence>
<reference evidence="3" key="1">
    <citation type="submission" date="2023-06" db="EMBL/GenBank/DDBJ databases">
        <title>Genome-scale phylogeny and comparative genomics of the fungal order Sordariales.</title>
        <authorList>
            <consortium name="Lawrence Berkeley National Laboratory"/>
            <person name="Hensen N."/>
            <person name="Bonometti L."/>
            <person name="Westerberg I."/>
            <person name="Brannstrom I.O."/>
            <person name="Guillou S."/>
            <person name="Cros-Aarteil S."/>
            <person name="Calhoun S."/>
            <person name="Haridas S."/>
            <person name="Kuo A."/>
            <person name="Mondo S."/>
            <person name="Pangilinan J."/>
            <person name="Riley R."/>
            <person name="LaButti K."/>
            <person name="Andreopoulos B."/>
            <person name="Lipzen A."/>
            <person name="Chen C."/>
            <person name="Yanf M."/>
            <person name="Daum C."/>
            <person name="Ng V."/>
            <person name="Clum A."/>
            <person name="Steindorff A."/>
            <person name="Ohm R."/>
            <person name="Martin F."/>
            <person name="Silar P."/>
            <person name="Natvig D."/>
            <person name="Lalanne C."/>
            <person name="Gautier V."/>
            <person name="Ament-velasquez S.L."/>
            <person name="Kruys A."/>
            <person name="Hutchinson M.I."/>
            <person name="Powell A.J."/>
            <person name="Barry K."/>
            <person name="Miller A.N."/>
            <person name="Grigoriev I.V."/>
            <person name="Debuchy R."/>
            <person name="Gladieux P."/>
            <person name="Thoren M.H."/>
            <person name="Johannesson H."/>
        </authorList>
    </citation>
    <scope>NUCLEOTIDE SEQUENCE</scope>
    <source>
        <strain evidence="3">SMH3187-1</strain>
    </source>
</reference>
<evidence type="ECO:0000256" key="1">
    <source>
        <dbReference type="ARBA" id="ARBA00010098"/>
    </source>
</evidence>
<feature type="region of interest" description="Disordered" evidence="2">
    <location>
        <begin position="327"/>
        <end position="353"/>
    </location>
</feature>
<dbReference type="GO" id="GO:0001181">
    <property type="term" value="F:RNA polymerase I general transcription initiation factor activity"/>
    <property type="evidence" value="ECO:0007669"/>
    <property type="project" value="InterPro"/>
</dbReference>
<gene>
    <name evidence="3" type="ORF">B0T18DRAFT_326279</name>
</gene>
<name>A0AA40EUZ1_9PEZI</name>